<dbReference type="RefSeq" id="WP_151759229.1">
    <property type="nucleotide sequence ID" value="NZ_BKZW01000004.1"/>
</dbReference>
<dbReference type="Pfam" id="PF00126">
    <property type="entry name" value="HTH_1"/>
    <property type="match status" value="1"/>
</dbReference>
<protein>
    <submittedName>
        <fullName evidence="6">LysR family transcriptional regulator</fullName>
    </submittedName>
</protein>
<dbReference type="InterPro" id="IPR036388">
    <property type="entry name" value="WH-like_DNA-bd_sf"/>
</dbReference>
<evidence type="ECO:0000256" key="3">
    <source>
        <dbReference type="ARBA" id="ARBA00023125"/>
    </source>
</evidence>
<keyword evidence="2" id="KW-0805">Transcription regulation</keyword>
<evidence type="ECO:0000256" key="2">
    <source>
        <dbReference type="ARBA" id="ARBA00023015"/>
    </source>
</evidence>
<dbReference type="Pfam" id="PF03466">
    <property type="entry name" value="LysR_substrate"/>
    <property type="match status" value="1"/>
</dbReference>
<evidence type="ECO:0000256" key="4">
    <source>
        <dbReference type="ARBA" id="ARBA00023163"/>
    </source>
</evidence>
<dbReference type="PANTHER" id="PTHR30126:SF40">
    <property type="entry name" value="HTH-TYPE TRANSCRIPTIONAL REGULATOR GLTR"/>
    <property type="match status" value="1"/>
</dbReference>
<evidence type="ECO:0000259" key="5">
    <source>
        <dbReference type="PROSITE" id="PS50931"/>
    </source>
</evidence>
<dbReference type="InterPro" id="IPR036390">
    <property type="entry name" value="WH_DNA-bd_sf"/>
</dbReference>
<dbReference type="GO" id="GO:0003700">
    <property type="term" value="F:DNA-binding transcription factor activity"/>
    <property type="evidence" value="ECO:0007669"/>
    <property type="project" value="InterPro"/>
</dbReference>
<comment type="caution">
    <text evidence="6">The sequence shown here is derived from an EMBL/GenBank/DDBJ whole genome shotgun (WGS) entry which is preliminary data.</text>
</comment>
<proteinExistence type="inferred from homology"/>
<name>A0A5J4KYJ6_9CHLR</name>
<evidence type="ECO:0000313" key="6">
    <source>
        <dbReference type="EMBL" id="GER91600.1"/>
    </source>
</evidence>
<dbReference type="EMBL" id="BKZW01000004">
    <property type="protein sequence ID" value="GER91600.1"/>
    <property type="molecule type" value="Genomic_DNA"/>
</dbReference>
<dbReference type="SUPFAM" id="SSF46785">
    <property type="entry name" value="Winged helix' DNA-binding domain"/>
    <property type="match status" value="1"/>
</dbReference>
<organism evidence="6 7">
    <name type="scientific">Dictyobacter vulcani</name>
    <dbReference type="NCBI Taxonomy" id="2607529"/>
    <lineage>
        <taxon>Bacteria</taxon>
        <taxon>Bacillati</taxon>
        <taxon>Chloroflexota</taxon>
        <taxon>Ktedonobacteria</taxon>
        <taxon>Ktedonobacterales</taxon>
        <taxon>Dictyobacteraceae</taxon>
        <taxon>Dictyobacter</taxon>
    </lineage>
</organism>
<feature type="domain" description="HTH lysR-type" evidence="5">
    <location>
        <begin position="1"/>
        <end position="59"/>
    </location>
</feature>
<evidence type="ECO:0000313" key="7">
    <source>
        <dbReference type="Proteomes" id="UP000326912"/>
    </source>
</evidence>
<dbReference type="PRINTS" id="PR00039">
    <property type="entry name" value="HTHLYSR"/>
</dbReference>
<dbReference type="InterPro" id="IPR005119">
    <property type="entry name" value="LysR_subst-bd"/>
</dbReference>
<dbReference type="PROSITE" id="PS50931">
    <property type="entry name" value="HTH_LYSR"/>
    <property type="match status" value="1"/>
</dbReference>
<accession>A0A5J4KYJ6</accession>
<reference evidence="6 7" key="1">
    <citation type="submission" date="2019-10" db="EMBL/GenBank/DDBJ databases">
        <title>Dictyobacter vulcani sp. nov., within the class Ktedonobacteria, isolated from soil of volcanic Mt. Zao.</title>
        <authorList>
            <person name="Zheng Y."/>
            <person name="Wang C.M."/>
            <person name="Sakai Y."/>
            <person name="Abe K."/>
            <person name="Yokota A."/>
            <person name="Yabe S."/>
        </authorList>
    </citation>
    <scope>NUCLEOTIDE SEQUENCE [LARGE SCALE GENOMIC DNA]</scope>
    <source>
        <strain evidence="6 7">W12</strain>
    </source>
</reference>
<dbReference type="CDD" id="cd05466">
    <property type="entry name" value="PBP2_LTTR_substrate"/>
    <property type="match status" value="1"/>
</dbReference>
<sequence>MANLEWYRSFLAVYRAGTVSAAARTLFLTQPAVTQHLSALENLIGESLFTRAPRHMVPTTRGKQLYSQVVQALETLEQVSQEIQSARVEFPVLRCGAPREYFSAVALPQFMQLPYRLIMQFNDTRILIEDLERGQLDVVLAAQQIASREVEYHKLAEEHFRLVGPPDLVPPTIDTTVSEIEQLTVIEQWLTTQKWISYGAELPIIRRFWLQCFNKRPGFQATFVVPDLHIIAQIIESGAGISILPNYLCHEHIAAGKLQLLWEPAHKVTNELWLAYRKVDRSDAKIKQLRQLLHNE</sequence>
<dbReference type="AlphaFoldDB" id="A0A5J4KYJ6"/>
<gene>
    <name evidence="6" type="ORF">KDW_57620</name>
</gene>
<dbReference type="InterPro" id="IPR000847">
    <property type="entry name" value="LysR_HTH_N"/>
</dbReference>
<dbReference type="GO" id="GO:0000976">
    <property type="term" value="F:transcription cis-regulatory region binding"/>
    <property type="evidence" value="ECO:0007669"/>
    <property type="project" value="TreeGrafter"/>
</dbReference>
<dbReference type="Proteomes" id="UP000326912">
    <property type="component" value="Unassembled WGS sequence"/>
</dbReference>
<dbReference type="SUPFAM" id="SSF53850">
    <property type="entry name" value="Periplasmic binding protein-like II"/>
    <property type="match status" value="1"/>
</dbReference>
<evidence type="ECO:0000256" key="1">
    <source>
        <dbReference type="ARBA" id="ARBA00009437"/>
    </source>
</evidence>
<dbReference type="Gene3D" id="3.40.190.10">
    <property type="entry name" value="Periplasmic binding protein-like II"/>
    <property type="match status" value="2"/>
</dbReference>
<keyword evidence="3" id="KW-0238">DNA-binding</keyword>
<keyword evidence="4" id="KW-0804">Transcription</keyword>
<dbReference type="PANTHER" id="PTHR30126">
    <property type="entry name" value="HTH-TYPE TRANSCRIPTIONAL REGULATOR"/>
    <property type="match status" value="1"/>
</dbReference>
<comment type="similarity">
    <text evidence="1">Belongs to the LysR transcriptional regulatory family.</text>
</comment>
<dbReference type="Gene3D" id="1.10.10.10">
    <property type="entry name" value="Winged helix-like DNA-binding domain superfamily/Winged helix DNA-binding domain"/>
    <property type="match status" value="1"/>
</dbReference>
<keyword evidence="7" id="KW-1185">Reference proteome</keyword>